<dbReference type="PANTHER" id="PTHR43881:SF1">
    <property type="entry name" value="GAMMA-GLUTAMYLTRANSPEPTIDASE (AFU_ORTHOLOGUE AFUA_4G13580)"/>
    <property type="match status" value="1"/>
</dbReference>
<protein>
    <submittedName>
        <fullName evidence="1">Gamma-glutamyltransferase 2. Threonine peptidase. MEROPS family T03</fullName>
    </submittedName>
</protein>
<name>A0A8G2CHX9_ACIRU</name>
<dbReference type="PRINTS" id="PR01210">
    <property type="entry name" value="GGTRANSPTASE"/>
</dbReference>
<evidence type="ECO:0000313" key="1">
    <source>
        <dbReference type="EMBL" id="SIQ15942.1"/>
    </source>
</evidence>
<sequence>MRDFHQPGRSAVYAGRAMAATSMPVATLAALDALRAGGNALDAAVTAAALLGVVEPQSTGIGGDCFCLYKKAGSAEVIALNGSGRAPAAATIDHYEAHGITSLDSTSPHGVTVPGAVGAWETLLEAHGKRGLAAALAPAIHYAEAGFAVSPRVAADWAHTADKLRKTGAHALLPNGAAPGVGTIIQQPELAATLRAIAAQGARAFYEGPIAAGMVAELRSRGGLHTEADFAEGRTAAKFVTPIQRDFDGLTIWECPPNGSGILALMLLGILEGFGPAPDGPLGPIRVHRHIEAARLVYRDRDALLADPEHASVPVEHLLSDAYLTSLRNLIKDDQTIKDMPRAGEALLPAHRDTVYLCVVDEEGNACSFINSTFENFGSGILAGNTGVILHNRGLGFRLERGHPNCIAPRKRPMHTIIPGMATRNGHAIMPFGVMGGHYQPMGQSWFLTNLRHYNLDVQQSLDLPRAFPYAGVVELEPTFPQATIDGLIQRGHTVAPTARPHGGGQAILIDPTSGVLAGGSDPRKDGCALGY</sequence>
<dbReference type="EMBL" id="FTNE01000002">
    <property type="protein sequence ID" value="SIQ15942.1"/>
    <property type="molecule type" value="Genomic_DNA"/>
</dbReference>
<keyword evidence="2" id="KW-1185">Reference proteome</keyword>
<gene>
    <name evidence="1" type="ORF">SAMN05421828_10252</name>
</gene>
<dbReference type="Proteomes" id="UP000186308">
    <property type="component" value="Unassembled WGS sequence"/>
</dbReference>
<dbReference type="PANTHER" id="PTHR43881">
    <property type="entry name" value="GAMMA-GLUTAMYLTRANSPEPTIDASE (AFU_ORTHOLOGUE AFUA_4G13580)"/>
    <property type="match status" value="1"/>
</dbReference>
<dbReference type="OrthoDB" id="9781342at2"/>
<dbReference type="InterPro" id="IPR043138">
    <property type="entry name" value="GGT_lsub"/>
</dbReference>
<reference evidence="1 2" key="1">
    <citation type="submission" date="2017-01" db="EMBL/GenBank/DDBJ databases">
        <authorList>
            <person name="Varghese N."/>
            <person name="Submissions S."/>
        </authorList>
    </citation>
    <scope>NUCLEOTIDE SEQUENCE [LARGE SCALE GENOMIC DNA]</scope>
    <source>
        <strain evidence="1 2">ATCC 35905</strain>
    </source>
</reference>
<accession>A0A8G2CHX9</accession>
<dbReference type="InterPro" id="IPR029055">
    <property type="entry name" value="Ntn_hydrolases_N"/>
</dbReference>
<evidence type="ECO:0000313" key="2">
    <source>
        <dbReference type="Proteomes" id="UP000186308"/>
    </source>
</evidence>
<dbReference type="InterPro" id="IPR043137">
    <property type="entry name" value="GGT_ssub_C"/>
</dbReference>
<proteinExistence type="predicted"/>
<dbReference type="SUPFAM" id="SSF56235">
    <property type="entry name" value="N-terminal nucleophile aminohydrolases (Ntn hydrolases)"/>
    <property type="match status" value="1"/>
</dbReference>
<dbReference type="Pfam" id="PF01019">
    <property type="entry name" value="G_glu_transpept"/>
    <property type="match status" value="1"/>
</dbReference>
<keyword evidence="1" id="KW-0808">Transferase</keyword>
<dbReference type="Gene3D" id="1.10.246.130">
    <property type="match status" value="1"/>
</dbReference>
<dbReference type="InterPro" id="IPR052896">
    <property type="entry name" value="GGT-like_enzyme"/>
</dbReference>
<organism evidence="1 2">
    <name type="scientific">Acidiphilium rubrum</name>
    <dbReference type="NCBI Taxonomy" id="526"/>
    <lineage>
        <taxon>Bacteria</taxon>
        <taxon>Pseudomonadati</taxon>
        <taxon>Pseudomonadota</taxon>
        <taxon>Alphaproteobacteria</taxon>
        <taxon>Acetobacterales</taxon>
        <taxon>Acidocellaceae</taxon>
        <taxon>Acidiphilium</taxon>
    </lineage>
</organism>
<dbReference type="RefSeq" id="WP_029311441.1">
    <property type="nucleotide sequence ID" value="NZ_FTNE01000002.1"/>
</dbReference>
<comment type="caution">
    <text evidence="1">The sequence shown here is derived from an EMBL/GenBank/DDBJ whole genome shotgun (WGS) entry which is preliminary data.</text>
</comment>
<dbReference type="Gene3D" id="3.60.20.40">
    <property type="match status" value="1"/>
</dbReference>
<dbReference type="GO" id="GO:0016740">
    <property type="term" value="F:transferase activity"/>
    <property type="evidence" value="ECO:0007669"/>
    <property type="project" value="UniProtKB-KW"/>
</dbReference>
<dbReference type="AlphaFoldDB" id="A0A8G2CHX9"/>